<evidence type="ECO:0000313" key="3">
    <source>
        <dbReference type="Proteomes" id="UP000054350"/>
    </source>
</evidence>
<feature type="compositionally biased region" description="Acidic residues" evidence="1">
    <location>
        <begin position="45"/>
        <end position="57"/>
    </location>
</feature>
<accession>A0A0L0STS4</accession>
<reference evidence="3" key="2">
    <citation type="submission" date="2009-11" db="EMBL/GenBank/DDBJ databases">
        <title>The Genome Sequence of Allomyces macrogynus strain ATCC 38327.</title>
        <authorList>
            <consortium name="The Broad Institute Genome Sequencing Platform"/>
            <person name="Russ C."/>
            <person name="Cuomo C."/>
            <person name="Shea T."/>
            <person name="Young S.K."/>
            <person name="Zeng Q."/>
            <person name="Koehrsen M."/>
            <person name="Haas B."/>
            <person name="Borodovsky M."/>
            <person name="Guigo R."/>
            <person name="Alvarado L."/>
            <person name="Berlin A."/>
            <person name="Borenstein D."/>
            <person name="Chen Z."/>
            <person name="Engels R."/>
            <person name="Freedman E."/>
            <person name="Gellesch M."/>
            <person name="Goldberg J."/>
            <person name="Griggs A."/>
            <person name="Gujja S."/>
            <person name="Heiman D."/>
            <person name="Hepburn T."/>
            <person name="Howarth C."/>
            <person name="Jen D."/>
            <person name="Larson L."/>
            <person name="Lewis B."/>
            <person name="Mehta T."/>
            <person name="Park D."/>
            <person name="Pearson M."/>
            <person name="Roberts A."/>
            <person name="Saif S."/>
            <person name="Shenoy N."/>
            <person name="Sisk P."/>
            <person name="Stolte C."/>
            <person name="Sykes S."/>
            <person name="Walk T."/>
            <person name="White J."/>
            <person name="Yandava C."/>
            <person name="Burger G."/>
            <person name="Gray M.W."/>
            <person name="Holland P.W.H."/>
            <person name="King N."/>
            <person name="Lang F.B.F."/>
            <person name="Roger A.J."/>
            <person name="Ruiz-Trillo I."/>
            <person name="Lander E."/>
            <person name="Nusbaum C."/>
        </authorList>
    </citation>
    <scope>NUCLEOTIDE SEQUENCE [LARGE SCALE GENOMIC DNA]</scope>
    <source>
        <strain evidence="3">ATCC 38327</strain>
    </source>
</reference>
<evidence type="ECO:0000313" key="2">
    <source>
        <dbReference type="EMBL" id="KNE65719.1"/>
    </source>
</evidence>
<evidence type="ECO:0000256" key="1">
    <source>
        <dbReference type="SAM" id="MobiDB-lite"/>
    </source>
</evidence>
<dbReference type="VEuPathDB" id="FungiDB:AMAG_19198"/>
<feature type="region of interest" description="Disordered" evidence="1">
    <location>
        <begin position="14"/>
        <end position="70"/>
    </location>
</feature>
<gene>
    <name evidence="2" type="ORF">AMAG_19198</name>
</gene>
<feature type="compositionally biased region" description="Low complexity" evidence="1">
    <location>
        <begin position="188"/>
        <end position="202"/>
    </location>
</feature>
<protein>
    <submittedName>
        <fullName evidence="2">Uncharacterized protein</fullName>
    </submittedName>
</protein>
<dbReference type="EMBL" id="GG745348">
    <property type="protein sequence ID" value="KNE65719.1"/>
    <property type="molecule type" value="Genomic_DNA"/>
</dbReference>
<proteinExistence type="predicted"/>
<organism evidence="2 3">
    <name type="scientific">Allomyces macrogynus (strain ATCC 38327)</name>
    <name type="common">Allomyces javanicus var. macrogynus</name>
    <dbReference type="NCBI Taxonomy" id="578462"/>
    <lineage>
        <taxon>Eukaryota</taxon>
        <taxon>Fungi</taxon>
        <taxon>Fungi incertae sedis</taxon>
        <taxon>Blastocladiomycota</taxon>
        <taxon>Blastocladiomycetes</taxon>
        <taxon>Blastocladiales</taxon>
        <taxon>Blastocladiaceae</taxon>
        <taxon>Allomyces</taxon>
    </lineage>
</organism>
<keyword evidence="3" id="KW-1185">Reference proteome</keyword>
<sequence length="262" mass="29194">MCNEVIDEMVQLTRRERGPRHVRANQAPPAPAEPPAARGTGLFDGNDEMFSDLEDDPTPSSPDGDADDSDRALRTEMECEFERFYNYVEPFRNRRAKQNEPFDPNVTREWWRQHEKQFPHVGLFARHAFSLAGRINTKIRAHKIGYDTSHALVVGMSLRTTCAAMGLDPDNAQVALCGMRSARGSAASQQGASAAQGSGDADPSQDEAAKLQEAQLIEEADLLELMTEVLLLAERRDVLEQCADNDNEDVEDFVTDPLTWFA</sequence>
<dbReference type="AlphaFoldDB" id="A0A0L0STS4"/>
<dbReference type="Proteomes" id="UP000054350">
    <property type="component" value="Unassembled WGS sequence"/>
</dbReference>
<name>A0A0L0STS4_ALLM3</name>
<feature type="region of interest" description="Disordered" evidence="1">
    <location>
        <begin position="188"/>
        <end position="208"/>
    </location>
</feature>
<reference evidence="2 3" key="1">
    <citation type="submission" date="2009-11" db="EMBL/GenBank/DDBJ databases">
        <title>Annotation of Allomyces macrogynus ATCC 38327.</title>
        <authorList>
            <consortium name="The Broad Institute Genome Sequencing Platform"/>
            <person name="Russ C."/>
            <person name="Cuomo C."/>
            <person name="Burger G."/>
            <person name="Gray M.W."/>
            <person name="Holland P.W.H."/>
            <person name="King N."/>
            <person name="Lang F.B.F."/>
            <person name="Roger A.J."/>
            <person name="Ruiz-Trillo I."/>
            <person name="Young S.K."/>
            <person name="Zeng Q."/>
            <person name="Gargeya S."/>
            <person name="Fitzgerald M."/>
            <person name="Haas B."/>
            <person name="Abouelleil A."/>
            <person name="Alvarado L."/>
            <person name="Arachchi H.M."/>
            <person name="Berlin A."/>
            <person name="Chapman S.B."/>
            <person name="Gearin G."/>
            <person name="Goldberg J."/>
            <person name="Griggs A."/>
            <person name="Gujja S."/>
            <person name="Hansen M."/>
            <person name="Heiman D."/>
            <person name="Howarth C."/>
            <person name="Larimer J."/>
            <person name="Lui A."/>
            <person name="MacDonald P.J.P."/>
            <person name="McCowen C."/>
            <person name="Montmayeur A."/>
            <person name="Murphy C."/>
            <person name="Neiman D."/>
            <person name="Pearson M."/>
            <person name="Priest M."/>
            <person name="Roberts A."/>
            <person name="Saif S."/>
            <person name="Shea T."/>
            <person name="Sisk P."/>
            <person name="Stolte C."/>
            <person name="Sykes S."/>
            <person name="Wortman J."/>
            <person name="Nusbaum C."/>
            <person name="Birren B."/>
        </authorList>
    </citation>
    <scope>NUCLEOTIDE SEQUENCE [LARGE SCALE GENOMIC DNA]</scope>
    <source>
        <strain evidence="2 3">ATCC 38327</strain>
    </source>
</reference>